<evidence type="ECO:0000256" key="3">
    <source>
        <dbReference type="ARBA" id="ARBA00022618"/>
    </source>
</evidence>
<dbReference type="Pfam" id="PF00589">
    <property type="entry name" value="Phage_integrase"/>
    <property type="match status" value="1"/>
</dbReference>
<dbReference type="HAMAP" id="MF_01808">
    <property type="entry name" value="Recomb_XerC_XerD"/>
    <property type="match status" value="1"/>
</dbReference>
<evidence type="ECO:0000259" key="11">
    <source>
        <dbReference type="PROSITE" id="PS51900"/>
    </source>
</evidence>
<feature type="active site" evidence="9">
    <location>
        <position position="150"/>
    </location>
</feature>
<dbReference type="GO" id="GO:0005737">
    <property type="term" value="C:cytoplasm"/>
    <property type="evidence" value="ECO:0007669"/>
    <property type="project" value="UniProtKB-SubCell"/>
</dbReference>
<dbReference type="InterPro" id="IPR044068">
    <property type="entry name" value="CB"/>
</dbReference>
<dbReference type="NCBIfam" id="NF040815">
    <property type="entry name" value="recomb_XerA_Arch"/>
    <property type="match status" value="1"/>
</dbReference>
<dbReference type="OrthoDB" id="283809at2"/>
<dbReference type="InterPro" id="IPR010998">
    <property type="entry name" value="Integrase_recombinase_N"/>
</dbReference>
<feature type="active site" evidence="9">
    <location>
        <position position="243"/>
    </location>
</feature>
<dbReference type="NCBIfam" id="NF001399">
    <property type="entry name" value="PRK00283.1"/>
    <property type="match status" value="1"/>
</dbReference>
<dbReference type="GO" id="GO:0051301">
    <property type="term" value="P:cell division"/>
    <property type="evidence" value="ECO:0007669"/>
    <property type="project" value="UniProtKB-KW"/>
</dbReference>
<feature type="domain" description="Core-binding (CB)" evidence="11">
    <location>
        <begin position="1"/>
        <end position="89"/>
    </location>
</feature>
<comment type="function">
    <text evidence="9">Site-specific tyrosine recombinase, which acts by catalyzing the cutting and rejoining of the recombining DNA molecules. The XerC-XerD complex is essential to convert dimers of the bacterial chromosome into monomers to permit their segregation at cell division. It also contributes to the segregational stability of plasmids.</text>
</comment>
<dbReference type="GO" id="GO:0003677">
    <property type="term" value="F:DNA binding"/>
    <property type="evidence" value="ECO:0007669"/>
    <property type="project" value="UniProtKB-UniRule"/>
</dbReference>
<evidence type="ECO:0000256" key="8">
    <source>
        <dbReference type="ARBA" id="ARBA00023306"/>
    </source>
</evidence>
<evidence type="ECO:0000313" key="12">
    <source>
        <dbReference type="EMBL" id="SUO03810.1"/>
    </source>
</evidence>
<dbReference type="Gene3D" id="1.10.150.130">
    <property type="match status" value="1"/>
</dbReference>
<dbReference type="PANTHER" id="PTHR30349:SF41">
    <property type="entry name" value="INTEGRASE_RECOMBINASE PROTEIN MJ0367-RELATED"/>
    <property type="match status" value="1"/>
</dbReference>
<dbReference type="InterPro" id="IPR013762">
    <property type="entry name" value="Integrase-like_cat_sf"/>
</dbReference>
<dbReference type="PROSITE" id="PS51898">
    <property type="entry name" value="TYR_RECOMBINASE"/>
    <property type="match status" value="1"/>
</dbReference>
<dbReference type="PANTHER" id="PTHR30349">
    <property type="entry name" value="PHAGE INTEGRASE-RELATED"/>
    <property type="match status" value="1"/>
</dbReference>
<evidence type="ECO:0000256" key="7">
    <source>
        <dbReference type="ARBA" id="ARBA00023172"/>
    </source>
</evidence>
<keyword evidence="2 9" id="KW-0963">Cytoplasm</keyword>
<keyword evidence="3 9" id="KW-0132">Cell division</keyword>
<protein>
    <recommendedName>
        <fullName evidence="9">Tyrosine recombinase XerC</fullName>
    </recommendedName>
</protein>
<dbReference type="AlphaFoldDB" id="A0A380LMI1"/>
<dbReference type="InterPro" id="IPR050090">
    <property type="entry name" value="Tyrosine_recombinase_XerCD"/>
</dbReference>
<dbReference type="RefSeq" id="WP_022789183.1">
    <property type="nucleotide sequence ID" value="NZ_CAUWMU010000004.1"/>
</dbReference>
<feature type="active site" evidence="9">
    <location>
        <position position="174"/>
    </location>
</feature>
<dbReference type="Proteomes" id="UP000255523">
    <property type="component" value="Unassembled WGS sequence"/>
</dbReference>
<dbReference type="Pfam" id="PF02899">
    <property type="entry name" value="Phage_int_SAM_1"/>
    <property type="match status" value="1"/>
</dbReference>
<keyword evidence="4 9" id="KW-0159">Chromosome partition</keyword>
<dbReference type="InterPro" id="IPR011010">
    <property type="entry name" value="DNA_brk_join_enz"/>
</dbReference>
<evidence type="ECO:0000256" key="9">
    <source>
        <dbReference type="HAMAP-Rule" id="MF_01808"/>
    </source>
</evidence>
<feature type="domain" description="Tyr recombinase" evidence="10">
    <location>
        <begin position="110"/>
        <end position="291"/>
    </location>
</feature>
<reference evidence="12 13" key="1">
    <citation type="submission" date="2018-06" db="EMBL/GenBank/DDBJ databases">
        <authorList>
            <consortium name="Pathogen Informatics"/>
            <person name="Doyle S."/>
        </authorList>
    </citation>
    <scope>NUCLEOTIDE SEQUENCE [LARGE SCALE GENOMIC DNA]</scope>
    <source>
        <strain evidence="12 13">NCTC11087</strain>
    </source>
</reference>
<comment type="similarity">
    <text evidence="9">Belongs to the 'phage' integrase family. XerC subfamily.</text>
</comment>
<dbReference type="InterPro" id="IPR023009">
    <property type="entry name" value="Tyrosine_recombinase_XerC/XerD"/>
</dbReference>
<dbReference type="GO" id="GO:0007059">
    <property type="term" value="P:chromosome segregation"/>
    <property type="evidence" value="ECO:0007669"/>
    <property type="project" value="UniProtKB-UniRule"/>
</dbReference>
<dbReference type="CDD" id="cd00798">
    <property type="entry name" value="INT_XerDC_C"/>
    <property type="match status" value="1"/>
</dbReference>
<keyword evidence="13" id="KW-1185">Reference proteome</keyword>
<keyword evidence="5 9" id="KW-0229">DNA integration</keyword>
<proteinExistence type="inferred from homology"/>
<evidence type="ECO:0000256" key="6">
    <source>
        <dbReference type="ARBA" id="ARBA00023125"/>
    </source>
</evidence>
<dbReference type="SUPFAM" id="SSF56349">
    <property type="entry name" value="DNA breaking-rejoining enzymes"/>
    <property type="match status" value="1"/>
</dbReference>
<evidence type="ECO:0000256" key="4">
    <source>
        <dbReference type="ARBA" id="ARBA00022829"/>
    </source>
</evidence>
<dbReference type="GO" id="GO:0009037">
    <property type="term" value="F:tyrosine-based site-specific recombinase activity"/>
    <property type="evidence" value="ECO:0007669"/>
    <property type="project" value="UniProtKB-UniRule"/>
</dbReference>
<dbReference type="InterPro" id="IPR002104">
    <property type="entry name" value="Integrase_catalytic"/>
</dbReference>
<evidence type="ECO:0000256" key="2">
    <source>
        <dbReference type="ARBA" id="ARBA00022490"/>
    </source>
</evidence>
<feature type="active site" evidence="9">
    <location>
        <position position="246"/>
    </location>
</feature>
<organism evidence="12 13">
    <name type="scientific">Faecalicoccus pleomorphus</name>
    <dbReference type="NCBI Taxonomy" id="1323"/>
    <lineage>
        <taxon>Bacteria</taxon>
        <taxon>Bacillati</taxon>
        <taxon>Bacillota</taxon>
        <taxon>Erysipelotrichia</taxon>
        <taxon>Erysipelotrichales</taxon>
        <taxon>Erysipelotrichaceae</taxon>
        <taxon>Faecalicoccus</taxon>
    </lineage>
</organism>
<name>A0A380LMI1_9FIRM</name>
<dbReference type="EMBL" id="UHFX01000003">
    <property type="protein sequence ID" value="SUO03810.1"/>
    <property type="molecule type" value="Genomic_DNA"/>
</dbReference>
<dbReference type="GO" id="GO:0006313">
    <property type="term" value="P:DNA transposition"/>
    <property type="evidence" value="ECO:0007669"/>
    <property type="project" value="UniProtKB-UniRule"/>
</dbReference>
<keyword evidence="6 9" id="KW-0238">DNA-binding</keyword>
<dbReference type="GeneID" id="77461662"/>
<dbReference type="PROSITE" id="PS51900">
    <property type="entry name" value="CB"/>
    <property type="match status" value="1"/>
</dbReference>
<evidence type="ECO:0000256" key="1">
    <source>
        <dbReference type="ARBA" id="ARBA00004496"/>
    </source>
</evidence>
<feature type="active site" evidence="9">
    <location>
        <position position="269"/>
    </location>
</feature>
<evidence type="ECO:0000256" key="5">
    <source>
        <dbReference type="ARBA" id="ARBA00022908"/>
    </source>
</evidence>
<gene>
    <name evidence="12" type="primary">xerD_2</name>
    <name evidence="9" type="synonym">xerC</name>
    <name evidence="12" type="ORF">NCTC11087_00684</name>
</gene>
<comment type="subunit">
    <text evidence="9">Forms a cyclic heterotetrameric complex composed of two molecules of XerC and two molecules of XerD.</text>
</comment>
<feature type="active site" description="O-(3'-phospho-DNA)-tyrosine intermediate" evidence="9">
    <location>
        <position position="278"/>
    </location>
</feature>
<dbReference type="InterPro" id="IPR004107">
    <property type="entry name" value="Integrase_SAM-like_N"/>
</dbReference>
<evidence type="ECO:0000313" key="13">
    <source>
        <dbReference type="Proteomes" id="UP000255523"/>
    </source>
</evidence>
<evidence type="ECO:0000259" key="10">
    <source>
        <dbReference type="PROSITE" id="PS51898"/>
    </source>
</evidence>
<sequence length="303" mass="35949">MNELIDRFLQYIYHRHSQSEKTVDAYRRDLFQFRDYLLSQGIESFEEVDRLVFMEFLASCRELSDGRVAKNATIARKLSTYRSFYHYLNEYIGIQTNPLVSIHSPKNTRKIPEFLFLSEIQYFLETYDTSKPVKCRDQMLFTVLYACGLRVQEIVNLTWEDIHLQERFMRIRGKGDKERLVPFYKDMIEQLRHYKLFFWEKTAKHTDAVFVSLRGKPMTTRAVQMLMRQHAEEIGISNNLHPHMFRHSFATHLLDNGADIRIVQELLGHSSLSTTQIYTHVSTKKLQKEYEKSHPLANHSIKG</sequence>
<keyword evidence="8 9" id="KW-0131">Cell cycle</keyword>
<keyword evidence="7 9" id="KW-0233">DNA recombination</keyword>
<comment type="subcellular location">
    <subcellularLocation>
        <location evidence="1 9">Cytoplasm</location>
    </subcellularLocation>
</comment>
<dbReference type="Gene3D" id="1.10.443.10">
    <property type="entry name" value="Intergrase catalytic core"/>
    <property type="match status" value="1"/>
</dbReference>
<accession>A0A380LMI1</accession>